<accession>A0A401ILU2</accession>
<reference evidence="2" key="1">
    <citation type="submission" date="2017-05" db="EMBL/GenBank/DDBJ databases">
        <title>Physiological properties and genetic analysis related to exopolysaccharide production of fresh-water unicellular cyanobacterium Aphanothece sacrum, Suizenji Nori, that has been cultured as a food source in Japan.</title>
        <authorList>
            <person name="Kanesaki Y."/>
            <person name="Yoshikawa S."/>
            <person name="Ohki K."/>
        </authorList>
    </citation>
    <scope>NUCLEOTIDE SEQUENCE [LARGE SCALE GENOMIC DNA]</scope>
    <source>
        <strain evidence="2">FPU1</strain>
    </source>
</reference>
<name>A0A401ILU2_APHSA</name>
<evidence type="ECO:0000313" key="2">
    <source>
        <dbReference type="Proteomes" id="UP000287247"/>
    </source>
</evidence>
<dbReference type="NCBIfam" id="TIGR03831">
    <property type="entry name" value="YgiT_finger"/>
    <property type="match status" value="1"/>
</dbReference>
<dbReference type="Proteomes" id="UP000287247">
    <property type="component" value="Unassembled WGS sequence"/>
</dbReference>
<organism evidence="1 2">
    <name type="scientific">Aphanothece sacrum FPU1</name>
    <dbReference type="NCBI Taxonomy" id="1920663"/>
    <lineage>
        <taxon>Bacteria</taxon>
        <taxon>Bacillati</taxon>
        <taxon>Cyanobacteriota</taxon>
        <taxon>Cyanophyceae</taxon>
        <taxon>Oscillatoriophycideae</taxon>
        <taxon>Chroococcales</taxon>
        <taxon>Aphanothecaceae</taxon>
        <taxon>Aphanothece</taxon>
    </lineage>
</organism>
<dbReference type="OrthoDB" id="9812340at2"/>
<protein>
    <submittedName>
        <fullName evidence="1">Excisionase</fullName>
    </submittedName>
</protein>
<dbReference type="AlphaFoldDB" id="A0A401ILU2"/>
<dbReference type="InterPro" id="IPR022453">
    <property type="entry name" value="Znf_MqsA-type"/>
</dbReference>
<dbReference type="RefSeq" id="WP_124978626.1">
    <property type="nucleotide sequence ID" value="NZ_BDQK01000016.1"/>
</dbReference>
<dbReference type="Gene3D" id="3.10.20.860">
    <property type="match status" value="1"/>
</dbReference>
<gene>
    <name evidence="1" type="ORF">AsFPU1_3650</name>
</gene>
<evidence type="ECO:0000313" key="1">
    <source>
        <dbReference type="EMBL" id="GBF82222.1"/>
    </source>
</evidence>
<dbReference type="EMBL" id="BDQK01000016">
    <property type="protein sequence ID" value="GBF82222.1"/>
    <property type="molecule type" value="Genomic_DNA"/>
</dbReference>
<keyword evidence="2" id="KW-1185">Reference proteome</keyword>
<comment type="caution">
    <text evidence="1">The sequence shown here is derived from an EMBL/GenBank/DDBJ whole genome shotgun (WGS) entry which is preliminary data.</text>
</comment>
<sequence>MKCMYCQGKMEKSTAPLSLNRKGYHIHWDAIEAWVCSQCCEAYFEAKEVDTIQKALSALEQESEGFLKV</sequence>
<proteinExistence type="predicted"/>